<feature type="region of interest" description="Disordered" evidence="4">
    <location>
        <begin position="975"/>
        <end position="996"/>
    </location>
</feature>
<dbReference type="EMBL" id="JAAAJB010000257">
    <property type="protein sequence ID" value="KAG0260188.1"/>
    <property type="molecule type" value="Genomic_DNA"/>
</dbReference>
<keyword evidence="2" id="KW-0378">Hydrolase</keyword>
<keyword evidence="7" id="KW-1185">Reference proteome</keyword>
<evidence type="ECO:0000259" key="5">
    <source>
        <dbReference type="SMART" id="SM00487"/>
    </source>
</evidence>
<feature type="compositionally biased region" description="Low complexity" evidence="4">
    <location>
        <begin position="897"/>
        <end position="911"/>
    </location>
</feature>
<feature type="region of interest" description="Disordered" evidence="4">
    <location>
        <begin position="823"/>
        <end position="843"/>
    </location>
</feature>
<dbReference type="SMART" id="SM00487">
    <property type="entry name" value="DEXDc"/>
    <property type="match status" value="1"/>
</dbReference>
<feature type="region of interest" description="Disordered" evidence="4">
    <location>
        <begin position="758"/>
        <end position="799"/>
    </location>
</feature>
<feature type="compositionally biased region" description="Acidic residues" evidence="4">
    <location>
        <begin position="1434"/>
        <end position="1447"/>
    </location>
</feature>
<feature type="compositionally biased region" description="Low complexity" evidence="4">
    <location>
        <begin position="758"/>
        <end position="781"/>
    </location>
</feature>
<reference evidence="6" key="1">
    <citation type="journal article" date="2020" name="Fungal Divers.">
        <title>Resolving the Mortierellaceae phylogeny through synthesis of multi-gene phylogenetics and phylogenomics.</title>
        <authorList>
            <person name="Vandepol N."/>
            <person name="Liber J."/>
            <person name="Desiro A."/>
            <person name="Na H."/>
            <person name="Kennedy M."/>
            <person name="Barry K."/>
            <person name="Grigoriev I.V."/>
            <person name="Miller A.N."/>
            <person name="O'Donnell K."/>
            <person name="Stajich J.E."/>
            <person name="Bonito G."/>
        </authorList>
    </citation>
    <scope>NUCLEOTIDE SEQUENCE</scope>
    <source>
        <strain evidence="6">BC1065</strain>
    </source>
</reference>
<feature type="compositionally biased region" description="Gly residues" evidence="4">
    <location>
        <begin position="1418"/>
        <end position="1433"/>
    </location>
</feature>
<feature type="compositionally biased region" description="Low complexity" evidence="4">
    <location>
        <begin position="1244"/>
        <end position="1275"/>
    </location>
</feature>
<feature type="compositionally biased region" description="Low complexity" evidence="4">
    <location>
        <begin position="978"/>
        <end position="992"/>
    </location>
</feature>
<dbReference type="GO" id="GO:0008094">
    <property type="term" value="F:ATP-dependent activity, acting on DNA"/>
    <property type="evidence" value="ECO:0007669"/>
    <property type="project" value="TreeGrafter"/>
</dbReference>
<dbReference type="Gene3D" id="3.40.50.300">
    <property type="entry name" value="P-loop containing nucleotide triphosphate hydrolases"/>
    <property type="match status" value="1"/>
</dbReference>
<dbReference type="GO" id="GO:0005524">
    <property type="term" value="F:ATP binding"/>
    <property type="evidence" value="ECO:0007669"/>
    <property type="project" value="UniProtKB-KW"/>
</dbReference>
<name>A0A9P6Q7J0_9FUNG</name>
<organism evidence="6 7">
    <name type="scientific">Actinomortierella ambigua</name>
    <dbReference type="NCBI Taxonomy" id="1343610"/>
    <lineage>
        <taxon>Eukaryota</taxon>
        <taxon>Fungi</taxon>
        <taxon>Fungi incertae sedis</taxon>
        <taxon>Mucoromycota</taxon>
        <taxon>Mortierellomycotina</taxon>
        <taxon>Mortierellomycetes</taxon>
        <taxon>Mortierellales</taxon>
        <taxon>Mortierellaceae</taxon>
        <taxon>Actinomortierella</taxon>
    </lineage>
</organism>
<comment type="caution">
    <text evidence="6">The sequence shown here is derived from an EMBL/GenBank/DDBJ whole genome shotgun (WGS) entry which is preliminary data.</text>
</comment>
<feature type="compositionally biased region" description="Basic and acidic residues" evidence="4">
    <location>
        <begin position="1221"/>
        <end position="1239"/>
    </location>
</feature>
<evidence type="ECO:0000313" key="6">
    <source>
        <dbReference type="EMBL" id="KAG0260188.1"/>
    </source>
</evidence>
<dbReference type="PANTHER" id="PTHR45626">
    <property type="entry name" value="TRANSCRIPTION TERMINATION FACTOR 2-RELATED"/>
    <property type="match status" value="1"/>
</dbReference>
<dbReference type="Pfam" id="PF00271">
    <property type="entry name" value="Helicase_C"/>
    <property type="match status" value="1"/>
</dbReference>
<sequence length="1573" mass="173804">MRDTELDIPLGLILLQGTDAHISPLESGPSRLASSHPADSTVVHAVNLLIRHGRIRIEPEQDHSGTTTSPLHVSIWAVAQDTWPFAAVSKDVQNAYFQMLACLRVKPAGNHYPLPHSSHGPKVDSISPKENHILLLQDELDTRLLDIYLQLPSPSVNPSALVDDGRPTGLFGETASQLLEACIEMDSPEGMKTKLYGYQKRSLYKMVQRELLPRKMYDPAFVPLRDRHHQPYILNTSPNAFGIYKKPPFEWDDVRGGILCEDMGTGKTCICIALILHTRHQISLPPVTAPPTLVHCDIYPVMKPAVVDLEDHSLTPPWVIPAKNGVPSLLDIASTAIKVHGIQYSEDTIGPYLAEKLDRFPAYTLEHPLRANQGAHVPRLAPGTRKKSRQQEGEEVVKVYLSSATLVIVPANLVDQWCFELNKHTHDHALEVLVIPESSQKPVPPAETLIKQDIVLISQSRFSREYDSGAFVKILASKRKCTCDSSTTFARCRCPTEHTISPLQHVRWKRIIVDEGHSMGSQSSNYALLASTMYAERRWICTGTPTLNLSNLADYAQPTTGTSEEMNDTEVSPGSREKPSRPLSTRRVALSDQEDLIKLSTIVSNYLRLEPFTSGPKIFSKELQAPFSSPSSFSSLTPIMESDTNAMNIGSLKRCMSAVKLRRLMDTLMVRNQPEDIMKDISLPPLHEKIVRLPFEYFQALTHNCQVALIHANAVLSEREGVDYFFHPKNTKHLRQVINNLQQSCFWFSGGSDELHSLAAPHTSSSSSSSSSSSLSPSTSSKHGRSPNGAAATKSGSAPPAVTAAKMTSFVYQVQEALGNVQRGLEKDRKRREAQGGIGGAYPPEDVELLRQIAAHLEQALQDESWTRVIQLDHMAYFCRNLPRILQPPNSPKHLPSSSLSSSSSSSSSTSMEPNKLAPTRSREDWHAVLSEDDLVRSWFTVPDEKTNTWLSPAKAHICMVSAEQVEQAREAVAKLETTPSSPPTTTSSLSSNKRDESSLLARLRQLLKDQNRAQGAVGTDGDKVVDGDDGDDDDDGIDYRMEMLRAALTRERLSQATIVSSGSSKLNYIVSRILGVHRTEKTIVFCEHPNAIWDLYHYLVMAKSLSQRSKNIMTFNTSENVSVLLMDTHAGSGAAYGIDLSAASRIYFVSPPFHTALERQAIKRAHRIGQKRPVFVETLVIQDSFEEAVLVRRREEDDALESRQLRPTGGGGSSGSQLRDVVEDKTNGHMNHDGETKTEGSWLPTSSSISSLSSSSPASSPASSSTASSSSSPSPLSPPPSSSSSSSSSSPPPSPPSPPSPSLRPKARKQVSEPTLQQPQQQPFGRTMEKDGKMRDTIRQVRFIPLPPTSRLIRPLVNYAYGGGGGDDHGDRLYCQGLAEERERQRQTMEIPVVFPKTDRQLEAQRLAEQANMAVQVGGGRGAGGGGRGGGGADDDDDDDDDEGNDECSVQLAHRMERTLLSSDTKNDHDDENKEEEEVSRKRRRRVTFAITEPEVVEVSLQSDSDLDMEVEDAGSLDCVWDSNDDENDQEEMGERIDMHKQHSGQFIQVDDEEEEEEEEENMFRVKRIRVD</sequence>
<dbReference type="InterPro" id="IPR038718">
    <property type="entry name" value="SNF2-like_sf"/>
</dbReference>
<feature type="domain" description="Helicase ATP-binding" evidence="5">
    <location>
        <begin position="191"/>
        <end position="578"/>
    </location>
</feature>
<dbReference type="PANTHER" id="PTHR45626:SF51">
    <property type="entry name" value="SNF2-RELATED DOMAIN-CONTAINING PROTEIN"/>
    <property type="match status" value="1"/>
</dbReference>
<gene>
    <name evidence="6" type="ORF">DFQ27_003667</name>
</gene>
<dbReference type="GO" id="GO:0016787">
    <property type="term" value="F:hydrolase activity"/>
    <property type="evidence" value="ECO:0007669"/>
    <property type="project" value="UniProtKB-KW"/>
</dbReference>
<dbReference type="GO" id="GO:0005634">
    <property type="term" value="C:nucleus"/>
    <property type="evidence" value="ECO:0007669"/>
    <property type="project" value="TreeGrafter"/>
</dbReference>
<dbReference type="GO" id="GO:0006281">
    <property type="term" value="P:DNA repair"/>
    <property type="evidence" value="ECO:0007669"/>
    <property type="project" value="TreeGrafter"/>
</dbReference>
<dbReference type="InterPro" id="IPR014001">
    <property type="entry name" value="Helicase_ATP-bd"/>
</dbReference>
<evidence type="ECO:0000256" key="2">
    <source>
        <dbReference type="ARBA" id="ARBA00022801"/>
    </source>
</evidence>
<dbReference type="Proteomes" id="UP000807716">
    <property type="component" value="Unassembled WGS sequence"/>
</dbReference>
<feature type="compositionally biased region" description="Polar residues" evidence="4">
    <location>
        <begin position="1313"/>
        <end position="1325"/>
    </location>
</feature>
<protein>
    <recommendedName>
        <fullName evidence="5">Helicase ATP-binding domain-containing protein</fullName>
    </recommendedName>
</protein>
<dbReference type="InterPro" id="IPR027417">
    <property type="entry name" value="P-loop_NTPase"/>
</dbReference>
<evidence type="ECO:0000256" key="1">
    <source>
        <dbReference type="ARBA" id="ARBA00022741"/>
    </source>
</evidence>
<feature type="region of interest" description="Disordered" evidence="4">
    <location>
        <begin position="1549"/>
        <end position="1573"/>
    </location>
</feature>
<feature type="region of interest" description="Disordered" evidence="4">
    <location>
        <begin position="889"/>
        <end position="923"/>
    </location>
</feature>
<dbReference type="SUPFAM" id="SSF52540">
    <property type="entry name" value="P-loop containing nucleoside triphosphate hydrolases"/>
    <property type="match status" value="2"/>
</dbReference>
<keyword evidence="1" id="KW-0547">Nucleotide-binding</keyword>
<dbReference type="InterPro" id="IPR001650">
    <property type="entry name" value="Helicase_C-like"/>
</dbReference>
<feature type="region of interest" description="Disordered" evidence="4">
    <location>
        <begin position="1415"/>
        <end position="1489"/>
    </location>
</feature>
<dbReference type="CDD" id="cd18793">
    <property type="entry name" value="SF2_C_SNF"/>
    <property type="match status" value="1"/>
</dbReference>
<dbReference type="Gene3D" id="3.40.50.10810">
    <property type="entry name" value="Tandem AAA-ATPase domain"/>
    <property type="match status" value="1"/>
</dbReference>
<feature type="compositionally biased region" description="Polar residues" evidence="4">
    <location>
        <begin position="557"/>
        <end position="572"/>
    </location>
</feature>
<feature type="compositionally biased region" description="Acidic residues" evidence="4">
    <location>
        <begin position="1551"/>
        <end position="1562"/>
    </location>
</feature>
<feature type="region of interest" description="Disordered" evidence="4">
    <location>
        <begin position="1196"/>
        <end position="1336"/>
    </location>
</feature>
<evidence type="ECO:0000256" key="4">
    <source>
        <dbReference type="SAM" id="MobiDB-lite"/>
    </source>
</evidence>
<feature type="region of interest" description="Disordered" evidence="4">
    <location>
        <begin position="557"/>
        <end position="585"/>
    </location>
</feature>
<keyword evidence="3" id="KW-0067">ATP-binding</keyword>
<feature type="region of interest" description="Disordered" evidence="4">
    <location>
        <begin position="1012"/>
        <end position="1036"/>
    </location>
</feature>
<evidence type="ECO:0000313" key="7">
    <source>
        <dbReference type="Proteomes" id="UP000807716"/>
    </source>
</evidence>
<dbReference type="OrthoDB" id="2801544at2759"/>
<feature type="compositionally biased region" description="Basic and acidic residues" evidence="4">
    <location>
        <begin position="1196"/>
        <end position="1205"/>
    </location>
</feature>
<dbReference type="InterPro" id="IPR000330">
    <property type="entry name" value="SNF2_N"/>
</dbReference>
<dbReference type="InterPro" id="IPR050628">
    <property type="entry name" value="SNF2_RAD54_helicase_TF"/>
</dbReference>
<evidence type="ECO:0000256" key="3">
    <source>
        <dbReference type="ARBA" id="ARBA00022840"/>
    </source>
</evidence>
<feature type="compositionally biased region" description="Basic and acidic residues" evidence="4">
    <location>
        <begin position="824"/>
        <end position="834"/>
    </location>
</feature>
<proteinExistence type="predicted"/>
<dbReference type="InterPro" id="IPR049730">
    <property type="entry name" value="SNF2/RAD54-like_C"/>
</dbReference>
<dbReference type="Pfam" id="PF00176">
    <property type="entry name" value="SNF2-rel_dom"/>
    <property type="match status" value="1"/>
</dbReference>
<accession>A0A9P6Q7J0</accession>
<feature type="compositionally biased region" description="Pro residues" evidence="4">
    <location>
        <begin position="1291"/>
        <end position="1303"/>
    </location>
</feature>